<evidence type="ECO:0000256" key="10">
    <source>
        <dbReference type="ARBA" id="ARBA00022723"/>
    </source>
</evidence>
<dbReference type="Pfam" id="PF02518">
    <property type="entry name" value="HATPase_c"/>
    <property type="match status" value="1"/>
</dbReference>
<dbReference type="RefSeq" id="WP_188177735.1">
    <property type="nucleotide sequence ID" value="NZ_JACVVD010000014.1"/>
</dbReference>
<comment type="function">
    <text evidence="17">Member of the two-component regulatory system NreB/NreC involved in the control of dissimilatory nitrate/nitrite reduction in response to oxygen. NreB functions as a direct oxygen sensor histidine kinase which is autophosphorylated, in the absence of oxygen, probably at the conserved histidine residue, and transfers its phosphate group probably to a conserved aspartate residue of NreC. NreB/NreC activates the expression of the nitrate (narGHJI) and nitrite (nir) reductase operons, as well as the putative nitrate transporter gene narT.</text>
</comment>
<dbReference type="SMART" id="SM00387">
    <property type="entry name" value="HATPase_c"/>
    <property type="match status" value="1"/>
</dbReference>
<feature type="transmembrane region" description="Helical" evidence="19">
    <location>
        <begin position="171"/>
        <end position="190"/>
    </location>
</feature>
<feature type="transmembrane region" description="Helical" evidence="19">
    <location>
        <begin position="270"/>
        <end position="289"/>
    </location>
</feature>
<comment type="subcellular location">
    <subcellularLocation>
        <location evidence="3">Cytoplasm</location>
    </subcellularLocation>
</comment>
<dbReference type="PRINTS" id="PR00344">
    <property type="entry name" value="BCTRLSENSOR"/>
</dbReference>
<dbReference type="GO" id="GO:0046983">
    <property type="term" value="F:protein dimerization activity"/>
    <property type="evidence" value="ECO:0007669"/>
    <property type="project" value="InterPro"/>
</dbReference>
<evidence type="ECO:0000256" key="7">
    <source>
        <dbReference type="ARBA" id="ARBA00022490"/>
    </source>
</evidence>
<evidence type="ECO:0000256" key="15">
    <source>
        <dbReference type="ARBA" id="ARBA00023012"/>
    </source>
</evidence>
<feature type="transmembrane region" description="Helical" evidence="19">
    <location>
        <begin position="236"/>
        <end position="258"/>
    </location>
</feature>
<keyword evidence="19" id="KW-0472">Membrane</keyword>
<dbReference type="SUPFAM" id="SSF55874">
    <property type="entry name" value="ATPase domain of HSP90 chaperone/DNA topoisomerase II/histidine kinase"/>
    <property type="match status" value="1"/>
</dbReference>
<proteinExistence type="predicted"/>
<organism evidence="21 22">
    <name type="scientific">Paenibacillus sedimenti</name>
    <dbReference type="NCBI Taxonomy" id="2770274"/>
    <lineage>
        <taxon>Bacteria</taxon>
        <taxon>Bacillati</taxon>
        <taxon>Bacillota</taxon>
        <taxon>Bacilli</taxon>
        <taxon>Bacillales</taxon>
        <taxon>Paenibacillaceae</taxon>
        <taxon>Paenibacillus</taxon>
    </lineage>
</organism>
<keyword evidence="16" id="KW-0411">Iron-sulfur</keyword>
<keyword evidence="10" id="KW-0479">Metal-binding</keyword>
<gene>
    <name evidence="21" type="ORF">ICC18_28275</name>
</gene>
<feature type="transmembrane region" description="Helical" evidence="19">
    <location>
        <begin position="20"/>
        <end position="43"/>
    </location>
</feature>
<dbReference type="InterPro" id="IPR029016">
    <property type="entry name" value="GAF-like_dom_sf"/>
</dbReference>
<feature type="domain" description="Histidine kinase" evidence="20">
    <location>
        <begin position="514"/>
        <end position="719"/>
    </location>
</feature>
<dbReference type="PROSITE" id="PS50109">
    <property type="entry name" value="HIS_KIN"/>
    <property type="match status" value="1"/>
</dbReference>
<evidence type="ECO:0000256" key="8">
    <source>
        <dbReference type="ARBA" id="ARBA00022553"/>
    </source>
</evidence>
<keyword evidence="14" id="KW-0408">Iron</keyword>
<dbReference type="CDD" id="cd16917">
    <property type="entry name" value="HATPase_UhpB-NarQ-NarX-like"/>
    <property type="match status" value="1"/>
</dbReference>
<dbReference type="InterPro" id="IPR036890">
    <property type="entry name" value="HATPase_C_sf"/>
</dbReference>
<name>A0A926KVJ4_9BACL</name>
<dbReference type="GO" id="GO:0000155">
    <property type="term" value="F:phosphorelay sensor kinase activity"/>
    <property type="evidence" value="ECO:0007669"/>
    <property type="project" value="InterPro"/>
</dbReference>
<evidence type="ECO:0000313" key="22">
    <source>
        <dbReference type="Proteomes" id="UP000650466"/>
    </source>
</evidence>
<evidence type="ECO:0000256" key="18">
    <source>
        <dbReference type="ARBA" id="ARBA00030800"/>
    </source>
</evidence>
<feature type="transmembrane region" description="Helical" evidence="19">
    <location>
        <begin position="309"/>
        <end position="333"/>
    </location>
</feature>
<dbReference type="Gene3D" id="1.20.5.1930">
    <property type="match status" value="1"/>
</dbReference>
<dbReference type="InterPro" id="IPR003594">
    <property type="entry name" value="HATPase_dom"/>
</dbReference>
<evidence type="ECO:0000256" key="17">
    <source>
        <dbReference type="ARBA" id="ARBA00024827"/>
    </source>
</evidence>
<feature type="transmembrane region" description="Helical" evidence="19">
    <location>
        <begin position="139"/>
        <end position="159"/>
    </location>
</feature>
<evidence type="ECO:0000256" key="11">
    <source>
        <dbReference type="ARBA" id="ARBA00022741"/>
    </source>
</evidence>
<evidence type="ECO:0000256" key="9">
    <source>
        <dbReference type="ARBA" id="ARBA00022679"/>
    </source>
</evidence>
<keyword evidence="8" id="KW-0597">Phosphoprotein</keyword>
<dbReference type="Pfam" id="PF07730">
    <property type="entry name" value="HisKA_3"/>
    <property type="match status" value="1"/>
</dbReference>
<evidence type="ECO:0000313" key="21">
    <source>
        <dbReference type="EMBL" id="MBD0383956.1"/>
    </source>
</evidence>
<comment type="cofactor">
    <cofactor evidence="2">
        <name>[4Fe-4S] cluster</name>
        <dbReference type="ChEBI" id="CHEBI:49883"/>
    </cofactor>
</comment>
<evidence type="ECO:0000256" key="12">
    <source>
        <dbReference type="ARBA" id="ARBA00022777"/>
    </source>
</evidence>
<evidence type="ECO:0000256" key="16">
    <source>
        <dbReference type="ARBA" id="ARBA00023014"/>
    </source>
</evidence>
<dbReference type="InterPro" id="IPR005467">
    <property type="entry name" value="His_kinase_dom"/>
</dbReference>
<evidence type="ECO:0000259" key="20">
    <source>
        <dbReference type="PROSITE" id="PS50109"/>
    </source>
</evidence>
<accession>A0A926KVJ4</accession>
<dbReference type="InterPro" id="IPR004358">
    <property type="entry name" value="Sig_transdc_His_kin-like_C"/>
</dbReference>
<comment type="caution">
    <text evidence="21">The sequence shown here is derived from an EMBL/GenBank/DDBJ whole genome shotgun (WGS) entry which is preliminary data.</text>
</comment>
<evidence type="ECO:0000256" key="19">
    <source>
        <dbReference type="SAM" id="Phobius"/>
    </source>
</evidence>
<feature type="transmembrane region" description="Helical" evidence="19">
    <location>
        <begin position="196"/>
        <end position="216"/>
    </location>
</feature>
<keyword evidence="19" id="KW-1133">Transmembrane helix</keyword>
<dbReference type="PANTHER" id="PTHR24421">
    <property type="entry name" value="NITRATE/NITRITE SENSOR PROTEIN NARX-RELATED"/>
    <property type="match status" value="1"/>
</dbReference>
<evidence type="ECO:0000256" key="1">
    <source>
        <dbReference type="ARBA" id="ARBA00000085"/>
    </source>
</evidence>
<keyword evidence="6" id="KW-0004">4Fe-4S</keyword>
<keyword evidence="9" id="KW-0808">Transferase</keyword>
<dbReference type="EC" id="2.7.13.3" evidence="4"/>
<dbReference type="Gene3D" id="3.30.450.40">
    <property type="match status" value="1"/>
</dbReference>
<keyword evidence="7" id="KW-0963">Cytoplasm</keyword>
<keyword evidence="13" id="KW-0067">ATP-binding</keyword>
<evidence type="ECO:0000256" key="4">
    <source>
        <dbReference type="ARBA" id="ARBA00012438"/>
    </source>
</evidence>
<dbReference type="AlphaFoldDB" id="A0A926KVJ4"/>
<evidence type="ECO:0000256" key="6">
    <source>
        <dbReference type="ARBA" id="ARBA00022485"/>
    </source>
</evidence>
<evidence type="ECO:0000256" key="5">
    <source>
        <dbReference type="ARBA" id="ARBA00017322"/>
    </source>
</evidence>
<dbReference type="GO" id="GO:0005737">
    <property type="term" value="C:cytoplasm"/>
    <property type="evidence" value="ECO:0007669"/>
    <property type="project" value="UniProtKB-SubCell"/>
</dbReference>
<dbReference type="EMBL" id="JACVVD010000014">
    <property type="protein sequence ID" value="MBD0383956.1"/>
    <property type="molecule type" value="Genomic_DNA"/>
</dbReference>
<keyword evidence="15" id="KW-0902">Two-component regulatory system</keyword>
<reference evidence="21" key="1">
    <citation type="submission" date="2020-09" db="EMBL/GenBank/DDBJ databases">
        <title>Draft Genome Sequence of Paenibacillus sp. WST5.</title>
        <authorList>
            <person name="Bao Z."/>
        </authorList>
    </citation>
    <scope>NUCLEOTIDE SEQUENCE</scope>
    <source>
        <strain evidence="21">WST5</strain>
    </source>
</reference>
<protein>
    <recommendedName>
        <fullName evidence="5">Oxygen sensor histidine kinase NreB</fullName>
        <ecNumber evidence="4">2.7.13.3</ecNumber>
    </recommendedName>
    <alternativeName>
        <fullName evidence="18">Nitrogen regulation protein B</fullName>
    </alternativeName>
</protein>
<evidence type="ECO:0000256" key="14">
    <source>
        <dbReference type="ARBA" id="ARBA00023004"/>
    </source>
</evidence>
<dbReference type="InterPro" id="IPR050482">
    <property type="entry name" value="Sensor_HK_TwoCompSys"/>
</dbReference>
<dbReference type="PANTHER" id="PTHR24421:SF10">
    <property type="entry name" value="NITRATE_NITRITE SENSOR PROTEIN NARQ"/>
    <property type="match status" value="1"/>
</dbReference>
<dbReference type="InterPro" id="IPR011712">
    <property type="entry name" value="Sig_transdc_His_kin_sub3_dim/P"/>
</dbReference>
<dbReference type="GO" id="GO:0046872">
    <property type="term" value="F:metal ion binding"/>
    <property type="evidence" value="ECO:0007669"/>
    <property type="project" value="UniProtKB-KW"/>
</dbReference>
<dbReference type="GO" id="GO:0051539">
    <property type="term" value="F:4 iron, 4 sulfur cluster binding"/>
    <property type="evidence" value="ECO:0007669"/>
    <property type="project" value="UniProtKB-KW"/>
</dbReference>
<dbReference type="Gene3D" id="3.30.565.10">
    <property type="entry name" value="Histidine kinase-like ATPase, C-terminal domain"/>
    <property type="match status" value="1"/>
</dbReference>
<evidence type="ECO:0000256" key="3">
    <source>
        <dbReference type="ARBA" id="ARBA00004496"/>
    </source>
</evidence>
<feature type="transmembrane region" description="Helical" evidence="19">
    <location>
        <begin position="85"/>
        <end position="108"/>
    </location>
</feature>
<evidence type="ECO:0000256" key="2">
    <source>
        <dbReference type="ARBA" id="ARBA00001966"/>
    </source>
</evidence>
<dbReference type="GO" id="GO:0005524">
    <property type="term" value="F:ATP binding"/>
    <property type="evidence" value="ECO:0007669"/>
    <property type="project" value="UniProtKB-KW"/>
</dbReference>
<feature type="transmembrane region" description="Helical" evidence="19">
    <location>
        <begin position="115"/>
        <end position="133"/>
    </location>
</feature>
<sequence length="719" mass="80337">MDYEANPITKRIFPEKSHPVGWLFVLRILSLAFSCFITILFLAKLPAYYLYMRDTCHQSLCEYAAITPLPKHAAEAFGLKETGFAALYAGIAFLFFLLYSSVATLILVKRPREPISYITAVALVSFPASTFISMQWRELGWLTSAVEDLSLASFILFLLLFPNGRIVRKGLFWAGVGLMAIRIVSVYFPFEPWGAQYWPLWCNLLWVVLQYGILIYNQYVRYRFAGGAVERQQTKWFVYGVLLSLTCVFLVSVIPLFIQADFYEVKDPLRMFILDVAVQIFMLPIPVTLGISILRKRLWDIDPIVNRTLVYLGLSASIIALYALIVWYLSILFQTEQNMLFSIFATGVAAVVFAPLKERLQRAVNRMLYGEQHDPFSVLLQLGNRLKESISPEAALDTVVKTVKDSLRVPYAGISLAQNGLETSTGKENGDITRIPLMSGGSTVGSLHIAARSPGEAFNDADLKLIDGFARQAGIVVHNVKQAMDIRLLLTDLQESKEQLIFAQEEERRSIRKNLHDDIAPRLAAMRLTASLVTDWIRKDPNKAIEIITQFKQDIAETVEEIRGIVYDLRPPALDELGLIGAVRQRMEQLQQLEQVKGITDSVPLRFTFDSPDRLPMLPAAVEVGAYRIATEALVNVVKHARADTCVIRIAVETDPDRELVVEVTDNGVGLPDQLASTDGNGLGLTSLWERARELGGTCVVGNLAGGGMRVQARLPLKG</sequence>
<keyword evidence="22" id="KW-1185">Reference proteome</keyword>
<comment type="catalytic activity">
    <reaction evidence="1">
        <text>ATP + protein L-histidine = ADP + protein N-phospho-L-histidine.</text>
        <dbReference type="EC" id="2.7.13.3"/>
    </reaction>
</comment>
<dbReference type="SUPFAM" id="SSF55781">
    <property type="entry name" value="GAF domain-like"/>
    <property type="match status" value="1"/>
</dbReference>
<dbReference type="Proteomes" id="UP000650466">
    <property type="component" value="Unassembled WGS sequence"/>
</dbReference>
<keyword evidence="11" id="KW-0547">Nucleotide-binding</keyword>
<dbReference type="GO" id="GO:0016020">
    <property type="term" value="C:membrane"/>
    <property type="evidence" value="ECO:0007669"/>
    <property type="project" value="InterPro"/>
</dbReference>
<keyword evidence="12 21" id="KW-0418">Kinase</keyword>
<keyword evidence="19" id="KW-0812">Transmembrane</keyword>
<evidence type="ECO:0000256" key="13">
    <source>
        <dbReference type="ARBA" id="ARBA00022840"/>
    </source>
</evidence>